<proteinExistence type="predicted"/>
<evidence type="ECO:0000313" key="2">
    <source>
        <dbReference type="Proteomes" id="UP001273505"/>
    </source>
</evidence>
<dbReference type="RefSeq" id="WP_302721145.1">
    <property type="nucleotide sequence ID" value="NZ_JAULRU010000256.1"/>
</dbReference>
<dbReference type="EMBL" id="JAXAFO010000047">
    <property type="protein sequence ID" value="MDX6851288.1"/>
    <property type="molecule type" value="Genomic_DNA"/>
</dbReference>
<evidence type="ECO:0000313" key="1">
    <source>
        <dbReference type="EMBL" id="MDX6851288.1"/>
    </source>
</evidence>
<reference evidence="1 2" key="1">
    <citation type="submission" date="2023-11" db="EMBL/GenBank/DDBJ databases">
        <title>Gilvimarinus fulvus sp. nov., isolated from the surface of Kelp.</title>
        <authorList>
            <person name="Sun Y.Y."/>
            <person name="Gong Y."/>
            <person name="Du Z.J."/>
        </authorList>
    </citation>
    <scope>NUCLEOTIDE SEQUENCE [LARGE SCALE GENOMIC DNA]</scope>
    <source>
        <strain evidence="1 2">SDUM040013</strain>
    </source>
</reference>
<organism evidence="1 2">
    <name type="scientific">Gilvimarinus gilvus</name>
    <dbReference type="NCBI Taxonomy" id="3058038"/>
    <lineage>
        <taxon>Bacteria</taxon>
        <taxon>Pseudomonadati</taxon>
        <taxon>Pseudomonadota</taxon>
        <taxon>Gammaproteobacteria</taxon>
        <taxon>Cellvibrionales</taxon>
        <taxon>Cellvibrionaceae</taxon>
        <taxon>Gilvimarinus</taxon>
    </lineage>
</organism>
<sequence>MEKKGLLEKLPNDAGWPKYRLTQKFAVLHISTPTKKAVKESGIEVTSTPSFSRTSQSTQLGVLRERLSQHRSEMLCAMGETEEYEALCKDLPGFNDQAKNLYADARERSALLLGRIKALETLMSSLVDEGPT</sequence>
<gene>
    <name evidence="1" type="ORF">SCD92_18060</name>
</gene>
<protein>
    <submittedName>
        <fullName evidence="1">Uncharacterized protein</fullName>
    </submittedName>
</protein>
<dbReference type="Proteomes" id="UP001273505">
    <property type="component" value="Unassembled WGS sequence"/>
</dbReference>
<comment type="caution">
    <text evidence="1">The sequence shown here is derived from an EMBL/GenBank/DDBJ whole genome shotgun (WGS) entry which is preliminary data.</text>
</comment>
<accession>A0ABU4S5W1</accession>
<keyword evidence="2" id="KW-1185">Reference proteome</keyword>
<name>A0ABU4S5W1_9GAMM</name>